<comment type="caution">
    <text evidence="3">The sequence shown here is derived from an EMBL/GenBank/DDBJ whole genome shotgun (WGS) entry which is preliminary data.</text>
</comment>
<dbReference type="PANTHER" id="PTHR21064">
    <property type="entry name" value="AMINOGLYCOSIDE PHOSPHOTRANSFERASE DOMAIN-CONTAINING PROTEIN-RELATED"/>
    <property type="match status" value="1"/>
</dbReference>
<feature type="domain" description="Aminoglycoside phosphotransferase" evidence="2">
    <location>
        <begin position="38"/>
        <end position="298"/>
    </location>
</feature>
<dbReference type="EMBL" id="JWIO01000026">
    <property type="protein sequence ID" value="KLL10761.1"/>
    <property type="molecule type" value="Genomic_DNA"/>
</dbReference>
<evidence type="ECO:0000256" key="1">
    <source>
        <dbReference type="ARBA" id="ARBA00038240"/>
    </source>
</evidence>
<proteinExistence type="inferred from homology"/>
<evidence type="ECO:0000313" key="3">
    <source>
        <dbReference type="EMBL" id="KLL10761.1"/>
    </source>
</evidence>
<dbReference type="InterPro" id="IPR002575">
    <property type="entry name" value="Aminoglycoside_PTrfase"/>
</dbReference>
<protein>
    <submittedName>
        <fullName evidence="3">Aminoglycoside phosphotransferase</fullName>
    </submittedName>
</protein>
<dbReference type="RefSeq" id="WP_047223834.1">
    <property type="nucleotide sequence ID" value="NZ_JWIO01000026.1"/>
</dbReference>
<dbReference type="Proteomes" id="UP000035425">
    <property type="component" value="Unassembled WGS sequence"/>
</dbReference>
<dbReference type="Gene3D" id="3.90.1200.10">
    <property type="match status" value="1"/>
</dbReference>
<keyword evidence="4" id="KW-1185">Reference proteome</keyword>
<gene>
    <name evidence="3" type="ORF">FrCorBMG51_15865</name>
</gene>
<dbReference type="InterPro" id="IPR050249">
    <property type="entry name" value="Pseudomonas-type_ThrB"/>
</dbReference>
<sequence length="363" mass="40009">MLPDLGWPGLDRAHALAERALTSYDLGSAPTVSFLGVSENITYQVDDLAGGRRWALRLYRPGYHPLEEIISELAWIQALRHDGVIRTPRVVPSRDGELVTVIAYDQSVLGARSAGFGEPRYAALFEWVRGSSPHPSDAVGLLRGFSALGEITARLHQHARAWRPPAGFTRFAWTWRTTLGSQGRWGSWQDGIRIAANGDQNGLKVIDSGGIAVLTRAVGEIRRRIERFGTGPDRFGLVHADMRLANLLVDGRSEEPTVIDFDDCGFSWYLFDLAASLSFIEHRPEVGDLVEAWLASYRRHVPVSAEEESMIATFVLLRRLLLVAWLGSHPEADAVASVAEYATTSCDLADDYLSGSCSSLLRP</sequence>
<accession>A0ABR5F220</accession>
<dbReference type="SUPFAM" id="SSF56112">
    <property type="entry name" value="Protein kinase-like (PK-like)"/>
    <property type="match status" value="1"/>
</dbReference>
<evidence type="ECO:0000259" key="2">
    <source>
        <dbReference type="Pfam" id="PF01636"/>
    </source>
</evidence>
<dbReference type="PANTHER" id="PTHR21064:SF6">
    <property type="entry name" value="AMINOGLYCOSIDE PHOSPHOTRANSFERASE DOMAIN-CONTAINING PROTEIN"/>
    <property type="match status" value="1"/>
</dbReference>
<dbReference type="InterPro" id="IPR011009">
    <property type="entry name" value="Kinase-like_dom_sf"/>
</dbReference>
<comment type="similarity">
    <text evidence="1">Belongs to the pseudomonas-type ThrB family.</text>
</comment>
<reference evidence="3 4" key="1">
    <citation type="submission" date="2014-12" db="EMBL/GenBank/DDBJ databases">
        <title>Frankia sp. BMG5.1 draft genome.</title>
        <authorList>
            <person name="Gtari M."/>
            <person name="Ghodhbane-Gtari F."/>
            <person name="Nouioui I."/>
            <person name="Ktari A."/>
            <person name="Hezbri K."/>
            <person name="Mimouni W."/>
            <person name="Sbissi I."/>
            <person name="Ayari A."/>
            <person name="Yamanaka T."/>
            <person name="Normand P."/>
            <person name="Tisa L.S."/>
            <person name="Boudabous A."/>
        </authorList>
    </citation>
    <scope>NUCLEOTIDE SEQUENCE [LARGE SCALE GENOMIC DNA]</scope>
    <source>
        <strain evidence="3 4">BMG5.1</strain>
    </source>
</reference>
<name>A0ABR5F220_9ACTN</name>
<dbReference type="Pfam" id="PF01636">
    <property type="entry name" value="APH"/>
    <property type="match status" value="1"/>
</dbReference>
<organism evidence="3 4">
    <name type="scientific">Protofrankia coriariae</name>
    <dbReference type="NCBI Taxonomy" id="1562887"/>
    <lineage>
        <taxon>Bacteria</taxon>
        <taxon>Bacillati</taxon>
        <taxon>Actinomycetota</taxon>
        <taxon>Actinomycetes</taxon>
        <taxon>Frankiales</taxon>
        <taxon>Frankiaceae</taxon>
        <taxon>Protofrankia</taxon>
    </lineage>
</organism>
<evidence type="ECO:0000313" key="4">
    <source>
        <dbReference type="Proteomes" id="UP000035425"/>
    </source>
</evidence>